<sequence>MIKEEKLMDFERLDLTELDKDLSEEQRKEWNAIYASYRSRSVLTGRVAGMDITSVTLKNQETGDLERKEINCLVVIEYRVKILIPEQEIWFDEKTRRPSHVLRSMAGSTIDYVITAIDREGECCVASRREALNIRRRSFLRFNPEAGRKVRASILAVGRTHLLCTCGGFDMTLSQRDLSYAMIPDLRERYHVGDSYNAIVKGYDEESGRLVISVKEAEPHPFDGADSRHPVRSRRASVITGKYKGGVFCKLEENLDCLCTYSPNQYDENFQIGDQVIVAITKYNYTKKQIYGKIVAKW</sequence>
<protein>
    <recommendedName>
        <fullName evidence="1">S1 motif domain-containing protein</fullName>
    </recommendedName>
</protein>
<comment type="caution">
    <text evidence="2">The sequence shown here is derived from an EMBL/GenBank/DDBJ whole genome shotgun (WGS) entry which is preliminary data.</text>
</comment>
<dbReference type="InterPro" id="IPR003029">
    <property type="entry name" value="S1_domain"/>
</dbReference>
<dbReference type="SUPFAM" id="SSF50249">
    <property type="entry name" value="Nucleic acid-binding proteins"/>
    <property type="match status" value="1"/>
</dbReference>
<evidence type="ECO:0000313" key="2">
    <source>
        <dbReference type="EMBL" id="EDO59380.1"/>
    </source>
</evidence>
<feature type="domain" description="S1 motif" evidence="1">
    <location>
        <begin position="147"/>
        <end position="215"/>
    </location>
</feature>
<dbReference type="HOGENOM" id="CLU_932873_0_0_9"/>
<evidence type="ECO:0000313" key="3">
    <source>
        <dbReference type="Proteomes" id="UP000003490"/>
    </source>
</evidence>
<accession>A7VXV2</accession>
<dbReference type="InterPro" id="IPR012340">
    <property type="entry name" value="NA-bd_OB-fold"/>
</dbReference>
<name>A7VXV2_9FIRM</name>
<dbReference type="AlphaFoldDB" id="A7VXV2"/>
<reference evidence="2 3" key="1">
    <citation type="submission" date="2007-08" db="EMBL/GenBank/DDBJ databases">
        <title>Draft genome sequence of Clostridium leptum (DSM 753).</title>
        <authorList>
            <person name="Sudarsanam P."/>
            <person name="Ley R."/>
            <person name="Guruge J."/>
            <person name="Turnbaugh P.J."/>
            <person name="Mahowald M."/>
            <person name="Liep D."/>
            <person name="Gordon J."/>
        </authorList>
    </citation>
    <scope>NUCLEOTIDE SEQUENCE [LARGE SCALE GENOMIC DNA]</scope>
    <source>
        <strain evidence="2 3">DSM 753</strain>
    </source>
</reference>
<dbReference type="Proteomes" id="UP000003490">
    <property type="component" value="Unassembled WGS sequence"/>
</dbReference>
<organism evidence="2 3">
    <name type="scientific">[Clostridium] leptum DSM 753</name>
    <dbReference type="NCBI Taxonomy" id="428125"/>
    <lineage>
        <taxon>Bacteria</taxon>
        <taxon>Bacillati</taxon>
        <taxon>Bacillota</taxon>
        <taxon>Clostridia</taxon>
        <taxon>Eubacteriales</taxon>
        <taxon>Oscillospiraceae</taxon>
        <taxon>Oscillospiraceae incertae sedis</taxon>
    </lineage>
</organism>
<dbReference type="EMBL" id="ABCB02000021">
    <property type="protein sequence ID" value="EDO59380.1"/>
    <property type="molecule type" value="Genomic_DNA"/>
</dbReference>
<dbReference type="GO" id="GO:0003676">
    <property type="term" value="F:nucleic acid binding"/>
    <property type="evidence" value="ECO:0007669"/>
    <property type="project" value="InterPro"/>
</dbReference>
<dbReference type="Gene3D" id="2.40.50.140">
    <property type="entry name" value="Nucleic acid-binding proteins"/>
    <property type="match status" value="1"/>
</dbReference>
<reference evidence="2 3" key="2">
    <citation type="submission" date="2007-08" db="EMBL/GenBank/DDBJ databases">
        <authorList>
            <person name="Fulton L."/>
            <person name="Clifton S."/>
            <person name="Fulton B."/>
            <person name="Xu J."/>
            <person name="Minx P."/>
            <person name="Pepin K.H."/>
            <person name="Johnson M."/>
            <person name="Thiruvilangam P."/>
            <person name="Bhonagiri V."/>
            <person name="Nash W.E."/>
            <person name="Wang C."/>
            <person name="Mardis E.R."/>
            <person name="Wilson R.K."/>
        </authorList>
    </citation>
    <scope>NUCLEOTIDE SEQUENCE [LARGE SCALE GENOMIC DNA]</scope>
    <source>
        <strain evidence="2 3">DSM 753</strain>
    </source>
</reference>
<dbReference type="eggNOG" id="COG0539">
    <property type="taxonomic scope" value="Bacteria"/>
</dbReference>
<proteinExistence type="predicted"/>
<evidence type="ECO:0000259" key="1">
    <source>
        <dbReference type="PROSITE" id="PS50126"/>
    </source>
</evidence>
<dbReference type="PROSITE" id="PS50126">
    <property type="entry name" value="S1"/>
    <property type="match status" value="1"/>
</dbReference>
<gene>
    <name evidence="2" type="ORF">CLOLEP_03428</name>
</gene>